<dbReference type="RefSeq" id="WP_146948848.1">
    <property type="nucleotide sequence ID" value="NZ_VOQF01000006.1"/>
</dbReference>
<evidence type="ECO:0000313" key="10">
    <source>
        <dbReference type="Proteomes" id="UP000321363"/>
    </source>
</evidence>
<dbReference type="InterPro" id="IPR024449">
    <property type="entry name" value="Anti-sigma_RsgI_N"/>
</dbReference>
<evidence type="ECO:0000256" key="1">
    <source>
        <dbReference type="ARBA" id="ARBA00004162"/>
    </source>
</evidence>
<feature type="compositionally biased region" description="Basic and acidic residues" evidence="6">
    <location>
        <begin position="251"/>
        <end position="357"/>
    </location>
</feature>
<keyword evidence="4 7" id="KW-1133">Transmembrane helix</keyword>
<name>A0A5C6W442_9BACI</name>
<feature type="transmembrane region" description="Helical" evidence="7">
    <location>
        <begin position="56"/>
        <end position="76"/>
    </location>
</feature>
<reference evidence="9 10" key="1">
    <citation type="journal article" date="2005" name="Int. J. Syst. Evol. Microbiol.">
        <title>Bacillus litoralis sp. nov., isolated from a tidal flat of the Yellow Sea in Korea.</title>
        <authorList>
            <person name="Yoon J.H."/>
            <person name="Oh T.K."/>
        </authorList>
    </citation>
    <scope>NUCLEOTIDE SEQUENCE [LARGE SCALE GENOMIC DNA]</scope>
    <source>
        <strain evidence="9 10">SW-211</strain>
    </source>
</reference>
<keyword evidence="3 7" id="KW-0812">Transmembrane</keyword>
<comment type="caution">
    <text evidence="9">The sequence shown here is derived from an EMBL/GenBank/DDBJ whole genome shotgun (WGS) entry which is preliminary data.</text>
</comment>
<feature type="compositionally biased region" description="Polar residues" evidence="6">
    <location>
        <begin position="236"/>
        <end position="250"/>
    </location>
</feature>
<gene>
    <name evidence="9" type="ORF">FS935_12075</name>
</gene>
<evidence type="ECO:0000256" key="2">
    <source>
        <dbReference type="ARBA" id="ARBA00022475"/>
    </source>
</evidence>
<dbReference type="Pfam" id="PF23750">
    <property type="entry name" value="RsgI_M"/>
    <property type="match status" value="1"/>
</dbReference>
<keyword evidence="2" id="KW-1003">Cell membrane</keyword>
<evidence type="ECO:0000313" key="9">
    <source>
        <dbReference type="EMBL" id="TXC90643.1"/>
    </source>
</evidence>
<dbReference type="PROSITE" id="PS51849">
    <property type="entry name" value="RSGI_N"/>
    <property type="match status" value="1"/>
</dbReference>
<feature type="compositionally biased region" description="Basic and acidic residues" evidence="6">
    <location>
        <begin position="370"/>
        <end position="398"/>
    </location>
</feature>
<evidence type="ECO:0000256" key="6">
    <source>
        <dbReference type="SAM" id="MobiDB-lite"/>
    </source>
</evidence>
<protein>
    <recommendedName>
        <fullName evidence="8">RsgI N-terminal anti-sigma domain-containing protein</fullName>
    </recommendedName>
</protein>
<organism evidence="9 10">
    <name type="scientific">Metabacillus litoralis</name>
    <dbReference type="NCBI Taxonomy" id="152268"/>
    <lineage>
        <taxon>Bacteria</taxon>
        <taxon>Bacillati</taxon>
        <taxon>Bacillota</taxon>
        <taxon>Bacilli</taxon>
        <taxon>Bacillales</taxon>
        <taxon>Bacillaceae</taxon>
        <taxon>Metabacillus</taxon>
    </lineage>
</organism>
<evidence type="ECO:0000259" key="8">
    <source>
        <dbReference type="PROSITE" id="PS51849"/>
    </source>
</evidence>
<dbReference type="InterPro" id="IPR055431">
    <property type="entry name" value="RsgI_M"/>
</dbReference>
<feature type="region of interest" description="Disordered" evidence="6">
    <location>
        <begin position="236"/>
        <end position="398"/>
    </location>
</feature>
<dbReference type="OrthoDB" id="9800626at2"/>
<dbReference type="EMBL" id="VOQF01000006">
    <property type="protein sequence ID" value="TXC90643.1"/>
    <property type="molecule type" value="Genomic_DNA"/>
</dbReference>
<evidence type="ECO:0000256" key="3">
    <source>
        <dbReference type="ARBA" id="ARBA00022692"/>
    </source>
</evidence>
<feature type="domain" description="RsgI N-terminal anti-sigma" evidence="8">
    <location>
        <begin position="6"/>
        <end position="56"/>
    </location>
</feature>
<proteinExistence type="predicted"/>
<evidence type="ECO:0000256" key="4">
    <source>
        <dbReference type="ARBA" id="ARBA00022989"/>
    </source>
</evidence>
<evidence type="ECO:0000256" key="7">
    <source>
        <dbReference type="SAM" id="Phobius"/>
    </source>
</evidence>
<dbReference type="Proteomes" id="UP000321363">
    <property type="component" value="Unassembled WGS sequence"/>
</dbReference>
<evidence type="ECO:0000256" key="5">
    <source>
        <dbReference type="ARBA" id="ARBA00023136"/>
    </source>
</evidence>
<comment type="subcellular location">
    <subcellularLocation>
        <location evidence="1">Cell membrane</location>
        <topology evidence="1">Single-pass membrane protein</topology>
    </subcellularLocation>
</comment>
<keyword evidence="5 7" id="KW-0472">Membrane</keyword>
<accession>A0A5C6W442</accession>
<dbReference type="AlphaFoldDB" id="A0A5C6W442"/>
<keyword evidence="10" id="KW-1185">Reference proteome</keyword>
<dbReference type="GO" id="GO:0005886">
    <property type="term" value="C:plasma membrane"/>
    <property type="evidence" value="ECO:0007669"/>
    <property type="project" value="UniProtKB-SubCell"/>
</dbReference>
<sequence>MKHTAYKGIVVKITELHLVILQDNGRYKNVPKNAIKQVPLLGQSITYVEKASSLRWVPYISVAALIILSFISFSIFQTVKPSYLLVIDINPSLEMEVSDKGEVIDLIALNEDGEKIVSSVKDSNRNVLSMIDLIVKEAKKKGYLAKNPMITTSLISLAEDDLTLPVKEINDALTSYVQGEHVQVEVKEAALVEYKEAKKLNLSVNYYKQYQDLVEKELVEDLNDIKGKTIVELKSMASQPNKESQLIPNDTDQHKNTEKKVAKSKGFIKEPKKEQVPNDQTKGNEDQNSSEKSRNQIQKEAESKEKASTKIDNSGDKQKSINEQENKEVKKEQPIDKPQKEDPKPVERRDEEKDKIKQAPIVKESEETEENKNQRSEKDQENPSIDEKNEKTKSSERE</sequence>